<evidence type="ECO:0000313" key="1">
    <source>
        <dbReference type="EMBL" id="MEW9807222.1"/>
    </source>
</evidence>
<keyword evidence="2" id="KW-1185">Reference proteome</keyword>
<reference evidence="1 2" key="1">
    <citation type="submission" date="2024-06" db="EMBL/GenBank/DDBJ databases">
        <authorList>
            <person name="Tuo L."/>
        </authorList>
    </citation>
    <scope>NUCLEOTIDE SEQUENCE [LARGE SCALE GENOMIC DNA]</scope>
    <source>
        <strain evidence="1 2">ZMM04-5</strain>
    </source>
</reference>
<sequence length="370" mass="41093">MTDSTADKSAAAPALKEIFNRERLRHFALETAAVWPGFDQTRFLALATTGLDELGIMQRMRQTAVSFRETLPEDFRTALPILLDLAPRIGHGFAAITLSEFVALYGQEHADLSLDALRVLTRFGSSEFAIRHFLVADFARTIAVMRAWADDENEHVRRLASEGSRPRLPWSFQLRNLIADPSPTAPILEALKGDPSLYVRKSVANHLNDIGKDHPDLLVGRLSGWDLSDRHTAWIARHALRTLIKKGDARALALIGTTGRAEIRVEHFAVEPASIRLGERIATTAKLTSTATAAQRLVIDYAIHYPKKNRVSKKVFKLKEVELLPGGECQLSISQTVKDFTTRKHNAGIHRVELMANGDVVAESGFELIL</sequence>
<dbReference type="RefSeq" id="WP_367724382.1">
    <property type="nucleotide sequence ID" value="NZ_JBFOCI010000004.1"/>
</dbReference>
<organism evidence="1 2">
    <name type="scientific">Mesorhizobium marinum</name>
    <dbReference type="NCBI Taxonomy" id="3228790"/>
    <lineage>
        <taxon>Bacteria</taxon>
        <taxon>Pseudomonadati</taxon>
        <taxon>Pseudomonadota</taxon>
        <taxon>Alphaproteobacteria</taxon>
        <taxon>Hyphomicrobiales</taxon>
        <taxon>Phyllobacteriaceae</taxon>
        <taxon>Mesorhizobium</taxon>
    </lineage>
</organism>
<protein>
    <submittedName>
        <fullName evidence="1">DNA alkylation repair protein</fullName>
    </submittedName>
</protein>
<dbReference type="InterPro" id="IPR014825">
    <property type="entry name" value="DNA_alkylation"/>
</dbReference>
<accession>A0ABV3R2Q7</accession>
<proteinExistence type="predicted"/>
<comment type="caution">
    <text evidence="1">The sequence shown here is derived from an EMBL/GenBank/DDBJ whole genome shotgun (WGS) entry which is preliminary data.</text>
</comment>
<gene>
    <name evidence="1" type="ORF">ABUE31_14610</name>
</gene>
<dbReference type="EMBL" id="JBFOCI010000004">
    <property type="protein sequence ID" value="MEW9807222.1"/>
    <property type="molecule type" value="Genomic_DNA"/>
</dbReference>
<dbReference type="Pfam" id="PF08713">
    <property type="entry name" value="DNA_alkylation"/>
    <property type="match status" value="1"/>
</dbReference>
<dbReference type="Gene3D" id="1.25.40.290">
    <property type="entry name" value="ARM repeat domains"/>
    <property type="match status" value="1"/>
</dbReference>
<name>A0ABV3R2Q7_9HYPH</name>
<dbReference type="InterPro" id="IPR016024">
    <property type="entry name" value="ARM-type_fold"/>
</dbReference>
<dbReference type="SUPFAM" id="SSF48371">
    <property type="entry name" value="ARM repeat"/>
    <property type="match status" value="1"/>
</dbReference>
<evidence type="ECO:0000313" key="2">
    <source>
        <dbReference type="Proteomes" id="UP001556196"/>
    </source>
</evidence>
<dbReference type="Proteomes" id="UP001556196">
    <property type="component" value="Unassembled WGS sequence"/>
</dbReference>